<dbReference type="InterPro" id="IPR005092">
    <property type="entry name" value="TATR"/>
</dbReference>
<keyword evidence="3" id="KW-1185">Reference proteome</keyword>
<proteinExistence type="predicted"/>
<evidence type="ECO:0000313" key="3">
    <source>
        <dbReference type="Proteomes" id="UP000203221"/>
    </source>
</evidence>
<reference evidence="2 3" key="1">
    <citation type="journal article" date="2002" name="J. Gen. Virol.">
        <title>Whole genome analysis of the Epiphyas postvittana nucleopolyhedrovirus.</title>
        <authorList>
            <person name="Hyink O."/>
            <person name="Dellow R.A."/>
            <person name="Olsen M.J."/>
            <person name="Caradoc-Davies K.M.B."/>
            <person name="Drake K."/>
            <person name="Herniou E.A."/>
            <person name="Cory J.S."/>
            <person name="O'Reilly D.R."/>
            <person name="Ward V.K."/>
        </authorList>
    </citation>
    <scope>NUCLEOTIDE SEQUENCE [LARGE SCALE GENOMIC DNA]</scope>
</reference>
<dbReference type="Proteomes" id="UP000203221">
    <property type="component" value="Segment"/>
</dbReference>
<dbReference type="GeneID" id="921845"/>
<evidence type="ECO:0000256" key="1">
    <source>
        <dbReference type="SAM" id="MobiDB-lite"/>
    </source>
</evidence>
<name>Q91GC6_NPVEP</name>
<dbReference type="OrthoDB" id="2402at10239"/>
<dbReference type="EMBL" id="AY043265">
    <property type="protein sequence ID" value="AAK85693.1"/>
    <property type="molecule type" value="Genomic_DNA"/>
</dbReference>
<organismHost>
    <name type="scientific">Lepidoptera</name>
    <name type="common">moths &amp; butterflies</name>
    <dbReference type="NCBI Taxonomy" id="7088"/>
</organismHost>
<accession>Q91GC6</accession>
<sequence length="556" mass="64630">MMPKQMADLHRSLYTTPGTPIRALFNTATELPDNMDADTMDNNWDLDITPANFETPSLENEELVNLLENESNNLARDVMSQYLIFNNNNTQNAMMEPEVTLSEPSTSGTKRKGAPDSDNDMEDACKGKKIVNKSKIRPRYKKATIQDKTTLQEEQRYTTEICTVAPANEIAHYFSQDFSTYLNSVDCQVTANRFSDHISETGYYVFVVKKSEVRAFEVVFAKFVTNVTNEYQNNYHTVDNRVFVVSLNNVKFMVSYNLVRDEGIDIPPYVNLCNDEQAARTPFDCYFEPVKGMFQTTLINHFHLDMYYSQTTFVTLMQAMGENKTGLLFNRLFQMYEDRSLFTLPIMLTRKEPVVENTPLSRNYASSYVSQILKYSKNIQYPNNEPNQNIIDRLEEIVTQKSSLTYKYSSVANLLFNKYNMRDNNADMLKKVKKEDGNRLLVEQYMSLNENDLNSHNFIVLSFGNNDERLTIAKKNMEFYWIAGELKDIHVENLIKKYTKNVHHVFRIIKVNRRESTTWHNNLLKMLALLLQNLITIDAAKQYSEKHDSKFSYKML</sequence>
<gene>
    <name evidence="2" type="primary">ie1</name>
</gene>
<feature type="region of interest" description="Disordered" evidence="1">
    <location>
        <begin position="97"/>
        <end position="123"/>
    </location>
</feature>
<dbReference type="KEGG" id="vg:921845"/>
<organism evidence="2 3">
    <name type="scientific">Epiphyas postvittana nucleopolyhedrovirus</name>
    <name type="common">EppoMNPV</name>
    <dbReference type="NCBI Taxonomy" id="70600"/>
    <lineage>
        <taxon>Viruses</taxon>
        <taxon>Viruses incertae sedis</taxon>
        <taxon>Naldaviricetes</taxon>
        <taxon>Lefavirales</taxon>
        <taxon>Baculoviridae</taxon>
        <taxon>Alphabaculovirus</taxon>
        <taxon>Alphabaculovirus eppostvittanae</taxon>
    </lineage>
</organism>
<dbReference type="Pfam" id="PF03430">
    <property type="entry name" value="TATR"/>
    <property type="match status" value="1"/>
</dbReference>
<protein>
    <submittedName>
        <fullName evidence="2">IE1</fullName>
    </submittedName>
</protein>
<dbReference type="RefSeq" id="NP_203298.1">
    <property type="nucleotide sequence ID" value="NC_003083.1"/>
</dbReference>
<evidence type="ECO:0000313" key="2">
    <source>
        <dbReference type="EMBL" id="AAK85693.1"/>
    </source>
</evidence>